<comment type="catalytic activity">
    <reaction evidence="3">
        <text>RX + glutathione = an S-substituted glutathione + a halide anion + H(+)</text>
        <dbReference type="Rhea" id="RHEA:16437"/>
        <dbReference type="ChEBI" id="CHEBI:15378"/>
        <dbReference type="ChEBI" id="CHEBI:16042"/>
        <dbReference type="ChEBI" id="CHEBI:17792"/>
        <dbReference type="ChEBI" id="CHEBI:57925"/>
        <dbReference type="ChEBI" id="CHEBI:90779"/>
        <dbReference type="EC" id="2.5.1.18"/>
    </reaction>
</comment>
<dbReference type="Gene3D" id="1.20.1050.10">
    <property type="match status" value="1"/>
</dbReference>
<proteinExistence type="predicted"/>
<dbReference type="InterPro" id="IPR036282">
    <property type="entry name" value="Glutathione-S-Trfase_C_sf"/>
</dbReference>
<dbReference type="GO" id="GO:0006749">
    <property type="term" value="P:glutathione metabolic process"/>
    <property type="evidence" value="ECO:0007669"/>
    <property type="project" value="TreeGrafter"/>
</dbReference>
<evidence type="ECO:0000256" key="2">
    <source>
        <dbReference type="ARBA" id="ARBA00022679"/>
    </source>
</evidence>
<reference evidence="5 6" key="1">
    <citation type="journal article" date="2020" name="bioRxiv">
        <title>Sequence and annotation of 42 cannabis genomes reveals extensive copy number variation in cannabinoid synthesis and pathogen resistance genes.</title>
        <authorList>
            <person name="Mckernan K.J."/>
            <person name="Helbert Y."/>
            <person name="Kane L.T."/>
            <person name="Ebling H."/>
            <person name="Zhang L."/>
            <person name="Liu B."/>
            <person name="Eaton Z."/>
            <person name="Mclaughlin S."/>
            <person name="Kingan S."/>
            <person name="Baybayan P."/>
            <person name="Concepcion G."/>
            <person name="Jordan M."/>
            <person name="Riva A."/>
            <person name="Barbazuk W."/>
            <person name="Harkins T."/>
        </authorList>
    </citation>
    <scope>NUCLEOTIDE SEQUENCE [LARGE SCALE GENOMIC DNA]</scope>
    <source>
        <strain evidence="6">cv. Jamaican Lion 4</strain>
        <tissue evidence="5">Leaf</tissue>
    </source>
</reference>
<dbReference type="InterPro" id="IPR010987">
    <property type="entry name" value="Glutathione-S-Trfase_C-like"/>
</dbReference>
<gene>
    <name evidence="5" type="ORF">G4B88_000703</name>
</gene>
<dbReference type="EMBL" id="JAATIQ010000592">
    <property type="protein sequence ID" value="KAF4350613.1"/>
    <property type="molecule type" value="Genomic_DNA"/>
</dbReference>
<dbReference type="PANTHER" id="PTHR43900:SF96">
    <property type="entry name" value="GLUTATHIONE TRANSFERASE"/>
    <property type="match status" value="1"/>
</dbReference>
<evidence type="ECO:0000256" key="1">
    <source>
        <dbReference type="ARBA" id="ARBA00012452"/>
    </source>
</evidence>
<dbReference type="SUPFAM" id="SSF47616">
    <property type="entry name" value="GST C-terminal domain-like"/>
    <property type="match status" value="1"/>
</dbReference>
<evidence type="ECO:0000256" key="3">
    <source>
        <dbReference type="ARBA" id="ARBA00047960"/>
    </source>
</evidence>
<accession>A0A7J6DWT5</accession>
<dbReference type="GO" id="GO:0004364">
    <property type="term" value="F:glutathione transferase activity"/>
    <property type="evidence" value="ECO:0007669"/>
    <property type="project" value="UniProtKB-EC"/>
</dbReference>
<keyword evidence="2" id="KW-0808">Transferase</keyword>
<dbReference type="Proteomes" id="UP000583929">
    <property type="component" value="Unassembled WGS sequence"/>
</dbReference>
<evidence type="ECO:0000259" key="4">
    <source>
        <dbReference type="PROSITE" id="PS50405"/>
    </source>
</evidence>
<dbReference type="GO" id="GO:0043295">
    <property type="term" value="F:glutathione binding"/>
    <property type="evidence" value="ECO:0007669"/>
    <property type="project" value="TreeGrafter"/>
</dbReference>
<dbReference type="InterPro" id="IPR004046">
    <property type="entry name" value="GST_C"/>
</dbReference>
<dbReference type="GO" id="GO:0005737">
    <property type="term" value="C:cytoplasm"/>
    <property type="evidence" value="ECO:0007669"/>
    <property type="project" value="TreeGrafter"/>
</dbReference>
<sequence length="83" mass="9504">MKFPKRFQPAFAPLMKIKQNPYAIKENEDKLGKVLQVYDKRLGEIRFLGGDEFSLADLSHLPNINILAKKKKKKEEEEGVGMG</sequence>
<feature type="domain" description="GST C-terminal" evidence="4">
    <location>
        <begin position="1"/>
        <end position="83"/>
    </location>
</feature>
<dbReference type="EC" id="2.5.1.18" evidence="1"/>
<evidence type="ECO:0000313" key="5">
    <source>
        <dbReference type="EMBL" id="KAF4350613.1"/>
    </source>
</evidence>
<keyword evidence="6" id="KW-1185">Reference proteome</keyword>
<evidence type="ECO:0000313" key="6">
    <source>
        <dbReference type="Proteomes" id="UP000583929"/>
    </source>
</evidence>
<name>A0A7J6DWT5_CANSA</name>
<organism evidence="5 6">
    <name type="scientific">Cannabis sativa</name>
    <name type="common">Hemp</name>
    <name type="synonym">Marijuana</name>
    <dbReference type="NCBI Taxonomy" id="3483"/>
    <lineage>
        <taxon>Eukaryota</taxon>
        <taxon>Viridiplantae</taxon>
        <taxon>Streptophyta</taxon>
        <taxon>Embryophyta</taxon>
        <taxon>Tracheophyta</taxon>
        <taxon>Spermatophyta</taxon>
        <taxon>Magnoliopsida</taxon>
        <taxon>eudicotyledons</taxon>
        <taxon>Gunneridae</taxon>
        <taxon>Pentapetalae</taxon>
        <taxon>rosids</taxon>
        <taxon>fabids</taxon>
        <taxon>Rosales</taxon>
        <taxon>Cannabaceae</taxon>
        <taxon>Cannabis</taxon>
    </lineage>
</organism>
<comment type="caution">
    <text evidence="5">The sequence shown here is derived from an EMBL/GenBank/DDBJ whole genome shotgun (WGS) entry which is preliminary data.</text>
</comment>
<dbReference type="PANTHER" id="PTHR43900">
    <property type="entry name" value="GLUTATHIONE S-TRANSFERASE RHO"/>
    <property type="match status" value="1"/>
</dbReference>
<protein>
    <recommendedName>
        <fullName evidence="1">glutathione transferase</fullName>
        <ecNumber evidence="1">2.5.1.18</ecNumber>
    </recommendedName>
</protein>
<dbReference type="Pfam" id="PF00043">
    <property type="entry name" value="GST_C"/>
    <property type="match status" value="1"/>
</dbReference>
<dbReference type="AlphaFoldDB" id="A0A7J6DWT5"/>
<dbReference type="PROSITE" id="PS50405">
    <property type="entry name" value="GST_CTER"/>
    <property type="match status" value="1"/>
</dbReference>